<keyword evidence="16 18" id="KW-0456">Lyase</keyword>
<evidence type="ECO:0000256" key="12">
    <source>
        <dbReference type="ARBA" id="ARBA00022741"/>
    </source>
</evidence>
<evidence type="ECO:0000256" key="1">
    <source>
        <dbReference type="ARBA" id="ARBA00001393"/>
    </source>
</evidence>
<dbReference type="Proteomes" id="UP001595379">
    <property type="component" value="Unassembled WGS sequence"/>
</dbReference>
<feature type="domain" description="3-dehydroquinate synthase C-terminal" evidence="20">
    <location>
        <begin position="184"/>
        <end position="329"/>
    </location>
</feature>
<dbReference type="InterPro" id="IPR030960">
    <property type="entry name" value="DHQS/DOIS_N"/>
</dbReference>
<name>A0ABV6ZZ16_9PROT</name>
<keyword evidence="9 18" id="KW-0963">Cytoplasm</keyword>
<evidence type="ECO:0000256" key="11">
    <source>
        <dbReference type="ARBA" id="ARBA00022723"/>
    </source>
</evidence>
<protein>
    <recommendedName>
        <fullName evidence="8 18">3-dehydroquinate synthase</fullName>
        <shortName evidence="18">DHQS</shortName>
        <ecNumber evidence="7 18">4.2.3.4</ecNumber>
    </recommendedName>
</protein>
<sequence length="365" mass="38095">MSGIETVPVALGDRSYDVVIGAGALKSAAPRVREICGRRAVVVTDSTVAGLHLDTLTKVFEAEGVAVDPVIAPPGEAQKSFTGLEALVDALTHAGVERGDTILAFGGGVIGDLTGFAASIYMRGIDFIQIPTTLLAQVDSSVGGKTAINTRAGKNLAGSFHQPRLVIADTDFLTTLPEGEIRAGYAEIVKAALIGDEAMFGRLEAAGPALLDPARIGAAVADAVRFKAAIVAEDEREAGRRALLNLGHTFAHAFEAEAKGGVRHGEAVGCGLALAFTWSAQAGECPREDAERVRAHLTAMGLAGRIADLPGGPYDARRLADRMRHDKKNADGSITLILAKGIGNAYIRRGVEADRLAEFLEDQIA</sequence>
<feature type="binding site" evidence="18">
    <location>
        <begin position="172"/>
        <end position="175"/>
    </location>
    <ligand>
        <name>NAD(+)</name>
        <dbReference type="ChEBI" id="CHEBI:57540"/>
    </ligand>
</feature>
<comment type="similarity">
    <text evidence="6 18">Belongs to the sugar phosphate cyclases superfamily. Dehydroquinate synthase family.</text>
</comment>
<dbReference type="GO" id="GO:0003856">
    <property type="term" value="F:3-dehydroquinate synthase activity"/>
    <property type="evidence" value="ECO:0007669"/>
    <property type="project" value="UniProtKB-EC"/>
</dbReference>
<feature type="binding site" evidence="18">
    <location>
        <begin position="108"/>
        <end position="112"/>
    </location>
    <ligand>
        <name>NAD(+)</name>
        <dbReference type="ChEBI" id="CHEBI:57540"/>
    </ligand>
</feature>
<dbReference type="EMBL" id="JBHRSV010000024">
    <property type="protein sequence ID" value="MFC2926765.1"/>
    <property type="molecule type" value="Genomic_DNA"/>
</dbReference>
<comment type="subcellular location">
    <subcellularLocation>
        <location evidence="4 18">Cytoplasm</location>
    </subcellularLocation>
</comment>
<evidence type="ECO:0000256" key="2">
    <source>
        <dbReference type="ARBA" id="ARBA00001911"/>
    </source>
</evidence>
<dbReference type="Pfam" id="PF24621">
    <property type="entry name" value="DHQS_C"/>
    <property type="match status" value="1"/>
</dbReference>
<evidence type="ECO:0000313" key="22">
    <source>
        <dbReference type="Proteomes" id="UP001595379"/>
    </source>
</evidence>
<evidence type="ECO:0000256" key="18">
    <source>
        <dbReference type="HAMAP-Rule" id="MF_00110"/>
    </source>
</evidence>
<keyword evidence="10 18" id="KW-0028">Amino-acid biosynthesis</keyword>
<comment type="cofactor">
    <cofactor evidence="18">
        <name>Co(2+)</name>
        <dbReference type="ChEBI" id="CHEBI:48828"/>
    </cofactor>
    <cofactor evidence="18">
        <name>Zn(2+)</name>
        <dbReference type="ChEBI" id="CHEBI:29105"/>
    </cofactor>
    <text evidence="18">Binds 1 divalent metal cation per subunit. Can use either Co(2+) or Zn(2+).</text>
</comment>
<keyword evidence="15 18" id="KW-0057">Aromatic amino acid biosynthesis</keyword>
<dbReference type="Pfam" id="PF01761">
    <property type="entry name" value="DHQ_synthase"/>
    <property type="match status" value="1"/>
</dbReference>
<feature type="binding site" evidence="18">
    <location>
        <position position="248"/>
    </location>
    <ligand>
        <name>Zn(2+)</name>
        <dbReference type="ChEBI" id="CHEBI:29105"/>
    </ligand>
</feature>
<evidence type="ECO:0000256" key="6">
    <source>
        <dbReference type="ARBA" id="ARBA00005412"/>
    </source>
</evidence>
<evidence type="ECO:0000256" key="14">
    <source>
        <dbReference type="ARBA" id="ARBA00023027"/>
    </source>
</evidence>
<dbReference type="InterPro" id="IPR050071">
    <property type="entry name" value="Dehydroquinate_synthase"/>
</dbReference>
<comment type="cofactor">
    <cofactor evidence="2 18">
        <name>NAD(+)</name>
        <dbReference type="ChEBI" id="CHEBI:57540"/>
    </cofactor>
</comment>
<evidence type="ECO:0000256" key="3">
    <source>
        <dbReference type="ARBA" id="ARBA00003485"/>
    </source>
</evidence>
<dbReference type="RefSeq" id="WP_343165790.1">
    <property type="nucleotide sequence ID" value="NZ_JBHRSV010000024.1"/>
</dbReference>
<dbReference type="EC" id="4.2.3.4" evidence="7 18"/>
<feature type="binding site" evidence="18">
    <location>
        <position position="187"/>
    </location>
    <ligand>
        <name>Zn(2+)</name>
        <dbReference type="ChEBI" id="CHEBI:29105"/>
    </ligand>
</feature>
<feature type="binding site" evidence="18">
    <location>
        <position position="154"/>
    </location>
    <ligand>
        <name>NAD(+)</name>
        <dbReference type="ChEBI" id="CHEBI:57540"/>
    </ligand>
</feature>
<keyword evidence="14 18" id="KW-0520">NAD</keyword>
<keyword evidence="13 18" id="KW-0862">Zinc</keyword>
<dbReference type="PIRSF" id="PIRSF001455">
    <property type="entry name" value="DHQ_synth"/>
    <property type="match status" value="1"/>
</dbReference>
<keyword evidence="12 18" id="KW-0547">Nucleotide-binding</keyword>
<gene>
    <name evidence="18 21" type="primary">aroB</name>
    <name evidence="21" type="ORF">ACFOOR_11670</name>
</gene>
<dbReference type="NCBIfam" id="TIGR01357">
    <property type="entry name" value="aroB"/>
    <property type="match status" value="1"/>
</dbReference>
<organism evidence="21 22">
    <name type="scientific">Hyphobacterium vulgare</name>
    <dbReference type="NCBI Taxonomy" id="1736751"/>
    <lineage>
        <taxon>Bacteria</taxon>
        <taxon>Pseudomonadati</taxon>
        <taxon>Pseudomonadota</taxon>
        <taxon>Alphaproteobacteria</taxon>
        <taxon>Maricaulales</taxon>
        <taxon>Maricaulaceae</taxon>
        <taxon>Hyphobacterium</taxon>
    </lineage>
</organism>
<evidence type="ECO:0000256" key="15">
    <source>
        <dbReference type="ARBA" id="ARBA00023141"/>
    </source>
</evidence>
<evidence type="ECO:0000256" key="16">
    <source>
        <dbReference type="ARBA" id="ARBA00023239"/>
    </source>
</evidence>
<comment type="caution">
    <text evidence="21">The sequence shown here is derived from an EMBL/GenBank/DDBJ whole genome shotgun (WGS) entry which is preliminary data.</text>
</comment>
<dbReference type="InterPro" id="IPR016037">
    <property type="entry name" value="DHQ_synth_AroB"/>
</dbReference>
<feature type="binding site" evidence="18">
    <location>
        <begin position="132"/>
        <end position="133"/>
    </location>
    <ligand>
        <name>NAD(+)</name>
        <dbReference type="ChEBI" id="CHEBI:57540"/>
    </ligand>
</feature>
<evidence type="ECO:0000256" key="17">
    <source>
        <dbReference type="ARBA" id="ARBA00023285"/>
    </source>
</evidence>
<comment type="catalytic activity">
    <reaction evidence="1 18">
        <text>7-phospho-2-dehydro-3-deoxy-D-arabino-heptonate = 3-dehydroquinate + phosphate</text>
        <dbReference type="Rhea" id="RHEA:21968"/>
        <dbReference type="ChEBI" id="CHEBI:32364"/>
        <dbReference type="ChEBI" id="CHEBI:43474"/>
        <dbReference type="ChEBI" id="CHEBI:58394"/>
        <dbReference type="EC" id="4.2.3.4"/>
    </reaction>
</comment>
<dbReference type="InterPro" id="IPR056179">
    <property type="entry name" value="DHQS_C"/>
</dbReference>
<reference evidence="22" key="1">
    <citation type="journal article" date="2019" name="Int. J. Syst. Evol. Microbiol.">
        <title>The Global Catalogue of Microorganisms (GCM) 10K type strain sequencing project: providing services to taxonomists for standard genome sequencing and annotation.</title>
        <authorList>
            <consortium name="The Broad Institute Genomics Platform"/>
            <consortium name="The Broad Institute Genome Sequencing Center for Infectious Disease"/>
            <person name="Wu L."/>
            <person name="Ma J."/>
        </authorList>
    </citation>
    <scope>NUCLEOTIDE SEQUENCE [LARGE SCALE GENOMIC DNA]</scope>
    <source>
        <strain evidence="22">KCTC 52487</strain>
    </source>
</reference>
<evidence type="ECO:0000256" key="7">
    <source>
        <dbReference type="ARBA" id="ARBA00013031"/>
    </source>
</evidence>
<evidence type="ECO:0000256" key="8">
    <source>
        <dbReference type="ARBA" id="ARBA00017684"/>
    </source>
</evidence>
<dbReference type="Gene3D" id="3.40.50.1970">
    <property type="match status" value="1"/>
</dbReference>
<evidence type="ECO:0000256" key="4">
    <source>
        <dbReference type="ARBA" id="ARBA00004496"/>
    </source>
</evidence>
<dbReference type="SUPFAM" id="SSF56796">
    <property type="entry name" value="Dehydroquinate synthase-like"/>
    <property type="match status" value="1"/>
</dbReference>
<dbReference type="InterPro" id="IPR030963">
    <property type="entry name" value="DHQ_synth_fam"/>
</dbReference>
<dbReference type="HAMAP" id="MF_00110">
    <property type="entry name" value="DHQ_synthase"/>
    <property type="match status" value="1"/>
</dbReference>
<evidence type="ECO:0000313" key="21">
    <source>
        <dbReference type="EMBL" id="MFC2926765.1"/>
    </source>
</evidence>
<proteinExistence type="inferred from homology"/>
<evidence type="ECO:0000256" key="9">
    <source>
        <dbReference type="ARBA" id="ARBA00022490"/>
    </source>
</evidence>
<dbReference type="Gene3D" id="1.20.1090.10">
    <property type="entry name" value="Dehydroquinate synthase-like - alpha domain"/>
    <property type="match status" value="1"/>
</dbReference>
<dbReference type="PANTHER" id="PTHR43622:SF7">
    <property type="entry name" value="3-DEHYDROQUINATE SYNTHASE, CHLOROPLASTIC"/>
    <property type="match status" value="1"/>
</dbReference>
<feature type="domain" description="3-dehydroquinate synthase N-terminal" evidence="19">
    <location>
        <begin position="71"/>
        <end position="182"/>
    </location>
</feature>
<evidence type="ECO:0000256" key="10">
    <source>
        <dbReference type="ARBA" id="ARBA00022605"/>
    </source>
</evidence>
<keyword evidence="11 18" id="KW-0479">Metal-binding</keyword>
<dbReference type="CDD" id="cd08195">
    <property type="entry name" value="DHQS"/>
    <property type="match status" value="1"/>
</dbReference>
<keyword evidence="17 18" id="KW-0170">Cobalt</keyword>
<evidence type="ECO:0000256" key="13">
    <source>
        <dbReference type="ARBA" id="ARBA00022833"/>
    </source>
</evidence>
<evidence type="ECO:0000259" key="19">
    <source>
        <dbReference type="Pfam" id="PF01761"/>
    </source>
</evidence>
<dbReference type="PANTHER" id="PTHR43622">
    <property type="entry name" value="3-DEHYDROQUINATE SYNTHASE"/>
    <property type="match status" value="1"/>
</dbReference>
<evidence type="ECO:0000256" key="5">
    <source>
        <dbReference type="ARBA" id="ARBA00004661"/>
    </source>
</evidence>
<accession>A0ABV6ZZ16</accession>
<feature type="binding site" evidence="18">
    <location>
        <position position="264"/>
    </location>
    <ligand>
        <name>Zn(2+)</name>
        <dbReference type="ChEBI" id="CHEBI:29105"/>
    </ligand>
</feature>
<evidence type="ECO:0000259" key="20">
    <source>
        <dbReference type="Pfam" id="PF24621"/>
    </source>
</evidence>
<keyword evidence="22" id="KW-1185">Reference proteome</keyword>
<feature type="binding site" evidence="18">
    <location>
        <position position="145"/>
    </location>
    <ligand>
        <name>NAD(+)</name>
        <dbReference type="ChEBI" id="CHEBI:57540"/>
    </ligand>
</feature>
<comment type="pathway">
    <text evidence="5 18">Metabolic intermediate biosynthesis; chorismate biosynthesis; chorismate from D-erythrose 4-phosphate and phosphoenolpyruvate: step 2/7.</text>
</comment>
<comment type="caution">
    <text evidence="18">Lacks conserved residue(s) required for the propagation of feature annotation.</text>
</comment>
<comment type="function">
    <text evidence="3 18">Catalyzes the conversion of 3-deoxy-D-arabino-heptulosonate 7-phosphate (DAHP) to dehydroquinate (DHQ).</text>
</comment>